<proteinExistence type="predicted"/>
<accession>A0ABX6K7Y2</accession>
<dbReference type="RefSeq" id="WP_077641374.1">
    <property type="nucleotide sequence ID" value="NZ_CP050266.1"/>
</dbReference>
<keyword evidence="2" id="KW-1185">Reference proteome</keyword>
<sequence length="84" mass="9819">MQYLEVNVKTAIIVHGYDDNHKEITETVNEEQYVTKLVAIERLQSVSEQYLLVTGSHGRMMYWEYDESIDSIRQKLEKVGVRVA</sequence>
<evidence type="ECO:0000313" key="2">
    <source>
        <dbReference type="Proteomes" id="UP000501408"/>
    </source>
</evidence>
<organism evidence="1 2">
    <name type="scientific">Salinivibrio costicola</name>
    <name type="common">Vibrio costicola</name>
    <dbReference type="NCBI Taxonomy" id="51367"/>
    <lineage>
        <taxon>Bacteria</taxon>
        <taxon>Pseudomonadati</taxon>
        <taxon>Pseudomonadota</taxon>
        <taxon>Gammaproteobacteria</taxon>
        <taxon>Vibrionales</taxon>
        <taxon>Vibrionaceae</taxon>
        <taxon>Salinivibrio</taxon>
    </lineage>
</organism>
<name>A0ABX6K7Y2_SALCS</name>
<dbReference type="EMBL" id="CP050266">
    <property type="protein sequence ID" value="QIR06376.1"/>
    <property type="molecule type" value="Genomic_DNA"/>
</dbReference>
<protein>
    <submittedName>
        <fullName evidence="1">Uncharacterized protein</fullName>
    </submittedName>
</protein>
<evidence type="ECO:0000313" key="1">
    <source>
        <dbReference type="EMBL" id="QIR06376.1"/>
    </source>
</evidence>
<reference evidence="1 2" key="1">
    <citation type="submission" date="2020-03" db="EMBL/GenBank/DDBJ databases">
        <title>Genome mining reveals the biosynthetic pathways of PHA and ectoines of the halophilic strain Salinivibrio costicola M318 isolated from fermented shrimp paste.</title>
        <authorList>
            <person name="Doan T.V."/>
            <person name="Tran L.T."/>
            <person name="Trieu T.A."/>
            <person name="Nguyen Q.V."/>
            <person name="Quach T.N."/>
            <person name="Phi T.Q."/>
            <person name="Kumar S."/>
        </authorList>
    </citation>
    <scope>NUCLEOTIDE SEQUENCE [LARGE SCALE GENOMIC DNA]</scope>
    <source>
        <strain evidence="1 2">M318</strain>
    </source>
</reference>
<gene>
    <name evidence="1" type="ORF">HBA18_08275</name>
</gene>
<dbReference type="Proteomes" id="UP000501408">
    <property type="component" value="Chromosome 1"/>
</dbReference>